<dbReference type="NCBIfam" id="NF008747">
    <property type="entry name" value="PRK11780.1"/>
    <property type="match status" value="1"/>
</dbReference>
<dbReference type="CDD" id="cd03133">
    <property type="entry name" value="GATase1_ES1"/>
    <property type="match status" value="1"/>
</dbReference>
<accession>A0ABX8LFJ1</accession>
<dbReference type="Pfam" id="PF01965">
    <property type="entry name" value="DJ-1_PfpI"/>
    <property type="match status" value="1"/>
</dbReference>
<dbReference type="PANTHER" id="PTHR10224">
    <property type="entry name" value="ES1 PROTEIN HOMOLOG, MITOCHONDRIAL"/>
    <property type="match status" value="1"/>
</dbReference>
<dbReference type="EC" id="4.2.1.-" evidence="2"/>
<dbReference type="RefSeq" id="WP_217286138.1">
    <property type="nucleotide sequence ID" value="NZ_CP077683.1"/>
</dbReference>
<dbReference type="GO" id="GO:0016829">
    <property type="term" value="F:lyase activity"/>
    <property type="evidence" value="ECO:0007669"/>
    <property type="project" value="UniProtKB-KW"/>
</dbReference>
<dbReference type="InterPro" id="IPR002818">
    <property type="entry name" value="DJ-1/PfpI"/>
</dbReference>
<reference evidence="2 3" key="1">
    <citation type="submission" date="2021-06" db="EMBL/GenBank/DDBJ databases">
        <title>Gemonas diversity in paddy soil.</title>
        <authorList>
            <person name="Liu G."/>
        </authorList>
    </citation>
    <scope>NUCLEOTIDE SEQUENCE [LARGE SCALE GENOMIC DNA]</scope>
    <source>
        <strain evidence="2 3">RG2</strain>
    </source>
</reference>
<evidence type="ECO:0000259" key="1">
    <source>
        <dbReference type="Pfam" id="PF01965"/>
    </source>
</evidence>
<evidence type="ECO:0000313" key="3">
    <source>
        <dbReference type="Proteomes" id="UP000683559"/>
    </source>
</evidence>
<keyword evidence="2" id="KW-0456">Lyase</keyword>
<feature type="domain" description="DJ-1/PfpI" evidence="1">
    <location>
        <begin position="78"/>
        <end position="189"/>
    </location>
</feature>
<dbReference type="EMBL" id="CP077683">
    <property type="protein sequence ID" value="QXE89459.1"/>
    <property type="molecule type" value="Genomic_DNA"/>
</dbReference>
<evidence type="ECO:0000313" key="2">
    <source>
        <dbReference type="EMBL" id="QXE89459.1"/>
    </source>
</evidence>
<protein>
    <submittedName>
        <fullName evidence="2">Isoprenoid biosynthesis glyoxalase ElbB</fullName>
        <ecNumber evidence="2">4.2.1.-</ecNumber>
    </submittedName>
</protein>
<organism evidence="2 3">
    <name type="scientific">Geomonas subterranea</name>
    <dbReference type="NCBI Taxonomy" id="2847989"/>
    <lineage>
        <taxon>Bacteria</taxon>
        <taxon>Pseudomonadati</taxon>
        <taxon>Thermodesulfobacteriota</taxon>
        <taxon>Desulfuromonadia</taxon>
        <taxon>Geobacterales</taxon>
        <taxon>Geobacteraceae</taxon>
        <taxon>Geomonas</taxon>
    </lineage>
</organism>
<gene>
    <name evidence="2" type="primary">elbB</name>
    <name evidence="2" type="ORF">KP001_13500</name>
</gene>
<dbReference type="PIRSF" id="PIRSF006320">
    <property type="entry name" value="Elb2"/>
    <property type="match status" value="1"/>
</dbReference>
<dbReference type="PANTHER" id="PTHR10224:SF12">
    <property type="entry name" value="GLYOXALASE ELBB"/>
    <property type="match status" value="1"/>
</dbReference>
<name>A0ABX8LFJ1_9BACT</name>
<sequence length="218" mass="22334">MKKIGVILSGCGVRDGSEIHEAVLTLLAIDSNGAKAVCLAPDIELDEVNHLTMQETGAKRKVLVEAARIARGDIADVKTATAAELDAIVLPGGFGAAKNLCSFAFDGPNGSVQPDVLKLIRDMAAAKKPICAICIAPAVVALALGKDLAPRLTIGNDPGTAQAISATGSSHVECAATECVVDRDHLIVSTPAYMLAGGISEAAKGIDKAIKATLELTR</sequence>
<proteinExistence type="predicted"/>
<dbReference type="Proteomes" id="UP000683559">
    <property type="component" value="Chromosome"/>
</dbReference>
<keyword evidence="3" id="KW-1185">Reference proteome</keyword>
<dbReference type="InterPro" id="IPR026041">
    <property type="entry name" value="ElbB"/>
</dbReference>